<feature type="domain" description="RRM" evidence="3">
    <location>
        <begin position="31"/>
        <end position="109"/>
    </location>
</feature>
<sequence length="562" mass="60835">MAPGMRPPLQPALRPSPVGAAGALGTPGRSTTLWVGRIASTVEAPFIQQLLEACGKLREWKPVTEPESGKLKGFGFVTYEEPEGVVVALQVLNNLKLDGQELALKCNKATEEYLEWYKRNKQQQQHSKEGGGENGAAPGADGTAAAGDKDAVAENEALGRVMELISQRPAVAGAKVEPTSAAAAADTFLSNLSASRDKAGSERGASSADRKRDREVEREAEREAERERQRQRREEQRREEAAERAYREAVRQWEDHERMRQRELEKERDRAADLLRERQRQVHADNEAADSDDEEEPWRRRPYGGSRRALERRRRRELEQQDDAADRKREEAEAEAAAAAAEAEAKAAANQPAAVPEEPDAGKAAAFGADDSIMAAMLAAVKAKPDPVVAATPAAQPASAIAAPVAKRKVRAAYSEEELKALHEQPDEGEQGGAAGPPVAQPAAAAPPAAVDPAAFKRQLLGLIPKDKAGVFAFQINWAVLDAAPPEVKDKISGWVNKKVAELLAEEPSFCAFIMDQLAAHASAAAMLEALGEVLDEDAASFTTKLWQILIWEQLKLEHGGA</sequence>
<dbReference type="KEGG" id="cvr:CHLNCDRAFT_135870"/>
<evidence type="ECO:0000259" key="4">
    <source>
        <dbReference type="PROSITE" id="PS51025"/>
    </source>
</evidence>
<dbReference type="InterPro" id="IPR002483">
    <property type="entry name" value="PWI_dom"/>
</dbReference>
<dbReference type="OMA" id="DGCVNKK"/>
<dbReference type="AlphaFoldDB" id="E1ZJ67"/>
<dbReference type="InterPro" id="IPR012677">
    <property type="entry name" value="Nucleotide-bd_a/b_plait_sf"/>
</dbReference>
<keyword evidence="1" id="KW-0694">RNA-binding</keyword>
<feature type="compositionally biased region" description="Acidic residues" evidence="2">
    <location>
        <begin position="287"/>
        <end position="296"/>
    </location>
</feature>
<organism evidence="6">
    <name type="scientific">Chlorella variabilis</name>
    <name type="common">Green alga</name>
    <dbReference type="NCBI Taxonomy" id="554065"/>
    <lineage>
        <taxon>Eukaryota</taxon>
        <taxon>Viridiplantae</taxon>
        <taxon>Chlorophyta</taxon>
        <taxon>core chlorophytes</taxon>
        <taxon>Trebouxiophyceae</taxon>
        <taxon>Chlorellales</taxon>
        <taxon>Chlorellaceae</taxon>
        <taxon>Chlorella clade</taxon>
        <taxon>Chlorella</taxon>
    </lineage>
</organism>
<feature type="compositionally biased region" description="Low complexity" evidence="2">
    <location>
        <begin position="335"/>
        <end position="349"/>
    </location>
</feature>
<feature type="compositionally biased region" description="Low complexity" evidence="2">
    <location>
        <begin position="135"/>
        <end position="146"/>
    </location>
</feature>
<evidence type="ECO:0000313" key="6">
    <source>
        <dbReference type="Proteomes" id="UP000008141"/>
    </source>
</evidence>
<evidence type="ECO:0000259" key="3">
    <source>
        <dbReference type="PROSITE" id="PS50102"/>
    </source>
</evidence>
<evidence type="ECO:0000256" key="2">
    <source>
        <dbReference type="SAM" id="MobiDB-lite"/>
    </source>
</evidence>
<dbReference type="CDD" id="cd12446">
    <property type="entry name" value="RRM_RBM25"/>
    <property type="match status" value="1"/>
</dbReference>
<dbReference type="Gene3D" id="3.30.70.330">
    <property type="match status" value="1"/>
</dbReference>
<dbReference type="PANTHER" id="PTHR47334:SF2">
    <property type="entry name" value="RNA-BINDING MOTIF PROTEIN 25"/>
    <property type="match status" value="1"/>
</dbReference>
<evidence type="ECO:0008006" key="7">
    <source>
        <dbReference type="Google" id="ProtNLM"/>
    </source>
</evidence>
<dbReference type="Pfam" id="PF01480">
    <property type="entry name" value="PWI"/>
    <property type="match status" value="1"/>
</dbReference>
<feature type="compositionally biased region" description="Basic and acidic residues" evidence="2">
    <location>
        <begin position="208"/>
        <end position="286"/>
    </location>
</feature>
<dbReference type="SMART" id="SM00360">
    <property type="entry name" value="RRM"/>
    <property type="match status" value="1"/>
</dbReference>
<feature type="compositionally biased region" description="Pro residues" evidence="2">
    <location>
        <begin position="1"/>
        <end position="10"/>
    </location>
</feature>
<feature type="domain" description="PWI" evidence="4">
    <location>
        <begin position="469"/>
        <end position="562"/>
    </location>
</feature>
<feature type="compositionally biased region" description="Basic and acidic residues" evidence="2">
    <location>
        <begin position="316"/>
        <end position="331"/>
    </location>
</feature>
<dbReference type="PROSITE" id="PS50102">
    <property type="entry name" value="RRM"/>
    <property type="match status" value="1"/>
</dbReference>
<dbReference type="Gene3D" id="1.20.1390.10">
    <property type="entry name" value="PWI domain"/>
    <property type="match status" value="1"/>
</dbReference>
<dbReference type="OrthoDB" id="6275295at2759"/>
<dbReference type="PROSITE" id="PS51025">
    <property type="entry name" value="PWI"/>
    <property type="match status" value="1"/>
</dbReference>
<dbReference type="PANTHER" id="PTHR47334">
    <property type="entry name" value="SPLICING FACTOR PWI DOMAIN-CONTAINING PROTEIN / RNA RECOGNITION MOTIF (RRM)-CONTAINING PROTEIN"/>
    <property type="match status" value="1"/>
</dbReference>
<dbReference type="FunCoup" id="E1ZJ67">
    <property type="interactions" value="1526"/>
</dbReference>
<name>E1ZJ67_CHLVA</name>
<dbReference type="InterPro" id="IPR035979">
    <property type="entry name" value="RBD_domain_sf"/>
</dbReference>
<dbReference type="GO" id="GO:0003723">
    <property type="term" value="F:RNA binding"/>
    <property type="evidence" value="ECO:0007669"/>
    <property type="project" value="UniProtKB-UniRule"/>
</dbReference>
<dbReference type="STRING" id="554065.E1ZJ67"/>
<protein>
    <recommendedName>
        <fullName evidence="7">RRM domain-containing protein</fullName>
    </recommendedName>
</protein>
<dbReference type="InterPro" id="IPR053294">
    <property type="entry name" value="RBM_PWI_domain"/>
</dbReference>
<accession>E1ZJ67</accession>
<dbReference type="InterPro" id="IPR000504">
    <property type="entry name" value="RRM_dom"/>
</dbReference>
<dbReference type="Proteomes" id="UP000008141">
    <property type="component" value="Unassembled WGS sequence"/>
</dbReference>
<feature type="region of interest" description="Disordered" evidence="2">
    <location>
        <begin position="194"/>
        <end position="361"/>
    </location>
</feature>
<keyword evidence="6" id="KW-1185">Reference proteome</keyword>
<dbReference type="SMART" id="SM00311">
    <property type="entry name" value="PWI"/>
    <property type="match status" value="1"/>
</dbReference>
<dbReference type="Pfam" id="PF00076">
    <property type="entry name" value="RRM_1"/>
    <property type="match status" value="1"/>
</dbReference>
<dbReference type="InterPro" id="IPR034268">
    <property type="entry name" value="RBM25_RRM"/>
</dbReference>
<dbReference type="eggNOG" id="KOG2253">
    <property type="taxonomic scope" value="Eukaryota"/>
</dbReference>
<feature type="region of interest" description="Disordered" evidence="2">
    <location>
        <begin position="1"/>
        <end position="20"/>
    </location>
</feature>
<reference evidence="5 6" key="1">
    <citation type="journal article" date="2010" name="Plant Cell">
        <title>The Chlorella variabilis NC64A genome reveals adaptation to photosymbiosis, coevolution with viruses, and cryptic sex.</title>
        <authorList>
            <person name="Blanc G."/>
            <person name="Duncan G."/>
            <person name="Agarkova I."/>
            <person name="Borodovsky M."/>
            <person name="Gurnon J."/>
            <person name="Kuo A."/>
            <person name="Lindquist E."/>
            <person name="Lucas S."/>
            <person name="Pangilinan J."/>
            <person name="Polle J."/>
            <person name="Salamov A."/>
            <person name="Terry A."/>
            <person name="Yamada T."/>
            <person name="Dunigan D.D."/>
            <person name="Grigoriev I.V."/>
            <person name="Claverie J.M."/>
            <person name="Van Etten J.L."/>
        </authorList>
    </citation>
    <scope>NUCLEOTIDE SEQUENCE [LARGE SCALE GENOMIC DNA]</scope>
    <source>
        <strain evidence="5 6">NC64A</strain>
    </source>
</reference>
<feature type="compositionally biased region" description="Low complexity" evidence="2">
    <location>
        <begin position="436"/>
        <end position="446"/>
    </location>
</feature>
<dbReference type="EMBL" id="GL433848">
    <property type="protein sequence ID" value="EFN54448.1"/>
    <property type="molecule type" value="Genomic_DNA"/>
</dbReference>
<evidence type="ECO:0000313" key="5">
    <source>
        <dbReference type="EMBL" id="EFN54448.1"/>
    </source>
</evidence>
<dbReference type="InParanoid" id="E1ZJ67"/>
<proteinExistence type="predicted"/>
<evidence type="ECO:0000256" key="1">
    <source>
        <dbReference type="PROSITE-ProRule" id="PRU00176"/>
    </source>
</evidence>
<dbReference type="SUPFAM" id="SSF54928">
    <property type="entry name" value="RNA-binding domain, RBD"/>
    <property type="match status" value="1"/>
</dbReference>
<dbReference type="GeneID" id="17353757"/>
<feature type="region of interest" description="Disordered" evidence="2">
    <location>
        <begin position="424"/>
        <end position="446"/>
    </location>
</feature>
<feature type="region of interest" description="Disordered" evidence="2">
    <location>
        <begin position="120"/>
        <end position="149"/>
    </location>
</feature>
<gene>
    <name evidence="5" type="ORF">CHLNCDRAFT_135870</name>
</gene>
<dbReference type="RefSeq" id="XP_005846550.1">
    <property type="nucleotide sequence ID" value="XM_005846488.1"/>
</dbReference>